<dbReference type="PANTHER" id="PTHR12874:SF9">
    <property type="entry name" value="F-BOX ONLY PROTEIN 48"/>
    <property type="match status" value="1"/>
</dbReference>
<organism evidence="4 5">
    <name type="scientific">Rickenella mellea</name>
    <dbReference type="NCBI Taxonomy" id="50990"/>
    <lineage>
        <taxon>Eukaryota</taxon>
        <taxon>Fungi</taxon>
        <taxon>Dikarya</taxon>
        <taxon>Basidiomycota</taxon>
        <taxon>Agaricomycotina</taxon>
        <taxon>Agaricomycetes</taxon>
        <taxon>Hymenochaetales</taxon>
        <taxon>Rickenellaceae</taxon>
        <taxon>Rickenella</taxon>
    </lineage>
</organism>
<dbReference type="VEuPathDB" id="FungiDB:BD410DRAFT_786831"/>
<dbReference type="EMBL" id="ML170169">
    <property type="protein sequence ID" value="TDL23589.1"/>
    <property type="molecule type" value="Genomic_DNA"/>
</dbReference>
<keyword evidence="1" id="KW-0833">Ubl conjugation pathway</keyword>
<dbReference type="InterPro" id="IPR036047">
    <property type="entry name" value="F-box-like_dom_sf"/>
</dbReference>
<feature type="compositionally biased region" description="Low complexity" evidence="2">
    <location>
        <begin position="45"/>
        <end position="68"/>
    </location>
</feature>
<dbReference type="Pfam" id="PF19270">
    <property type="entry name" value="FBO_C"/>
    <property type="match status" value="1"/>
</dbReference>
<evidence type="ECO:0000256" key="1">
    <source>
        <dbReference type="ARBA" id="ARBA00022786"/>
    </source>
</evidence>
<dbReference type="GO" id="GO:0005737">
    <property type="term" value="C:cytoplasm"/>
    <property type="evidence" value="ECO:0007669"/>
    <property type="project" value="TreeGrafter"/>
</dbReference>
<proteinExistence type="predicted"/>
<gene>
    <name evidence="4" type="ORF">BD410DRAFT_786831</name>
</gene>
<feature type="domain" description="F-box" evidence="3">
    <location>
        <begin position="175"/>
        <end position="221"/>
    </location>
</feature>
<dbReference type="STRING" id="50990.A0A4Y7Q9Q3"/>
<dbReference type="PANTHER" id="PTHR12874">
    <property type="entry name" value="F-BOX ONLY PROTEIN 48-RELATED"/>
    <property type="match status" value="1"/>
</dbReference>
<dbReference type="OrthoDB" id="2117972at2759"/>
<dbReference type="SUPFAM" id="SSF81383">
    <property type="entry name" value="F-box domain"/>
    <property type="match status" value="1"/>
</dbReference>
<dbReference type="GO" id="GO:0031146">
    <property type="term" value="P:SCF-dependent proteasomal ubiquitin-dependent protein catabolic process"/>
    <property type="evidence" value="ECO:0007669"/>
    <property type="project" value="TreeGrafter"/>
</dbReference>
<keyword evidence="5" id="KW-1185">Reference proteome</keyword>
<reference evidence="4 5" key="1">
    <citation type="submission" date="2018-06" db="EMBL/GenBank/DDBJ databases">
        <title>A transcriptomic atlas of mushroom development highlights an independent origin of complex multicellularity.</title>
        <authorList>
            <consortium name="DOE Joint Genome Institute"/>
            <person name="Krizsan K."/>
            <person name="Almasi E."/>
            <person name="Merenyi Z."/>
            <person name="Sahu N."/>
            <person name="Viragh M."/>
            <person name="Koszo T."/>
            <person name="Mondo S."/>
            <person name="Kiss B."/>
            <person name="Balint B."/>
            <person name="Kues U."/>
            <person name="Barry K."/>
            <person name="Hegedus J.C."/>
            <person name="Henrissat B."/>
            <person name="Johnson J."/>
            <person name="Lipzen A."/>
            <person name="Ohm R."/>
            <person name="Nagy I."/>
            <person name="Pangilinan J."/>
            <person name="Yan J."/>
            <person name="Xiong Y."/>
            <person name="Grigoriev I.V."/>
            <person name="Hibbett D.S."/>
            <person name="Nagy L.G."/>
        </authorList>
    </citation>
    <scope>NUCLEOTIDE SEQUENCE [LARGE SCALE GENOMIC DNA]</scope>
    <source>
        <strain evidence="4 5">SZMC22713</strain>
    </source>
</reference>
<protein>
    <recommendedName>
        <fullName evidence="3">F-box domain-containing protein</fullName>
    </recommendedName>
</protein>
<sequence>MNVSVPESDSDELARFREAWKAELRQRSHSVSRTANGEDPASGEASNAHAVVSAAHQSSGSASSSKTLSSAVDTYRRAVEQEQMGELDVALRLYRQAFKMDPNVDKAYRKEEIMLERMGLLEVTHRKKPPAEVPLEELHIRPMPAIKGHVTGTLAEIVAKFPQQLIFEPEDQEQGVALGVLPDEVLVLILKGLHPAMVERFALVNRKARLLTLDAAIWRHFVQVTYVPPQIAHDRALEDVVNYYPVDYRRFYIEHPRLRLDGIYIAVCHYVRPGLSENPWVNISHLITYHRYLRFLPNGQVLSLLANDEVEPHSVVPLLKPTLRMKGFAVGLWKLLGHTVHVTDLMDPSGTASRYTFQMTLTLRSRPMGRWNKLEISGYDSVDCESGEAVPVALKHERPFWFSKVRSY</sequence>
<evidence type="ECO:0000313" key="5">
    <source>
        <dbReference type="Proteomes" id="UP000294933"/>
    </source>
</evidence>
<dbReference type="GO" id="GO:0019005">
    <property type="term" value="C:SCF ubiquitin ligase complex"/>
    <property type="evidence" value="ECO:0007669"/>
    <property type="project" value="TreeGrafter"/>
</dbReference>
<feature type="region of interest" description="Disordered" evidence="2">
    <location>
        <begin position="24"/>
        <end position="68"/>
    </location>
</feature>
<dbReference type="PROSITE" id="PS50181">
    <property type="entry name" value="FBOX"/>
    <property type="match status" value="1"/>
</dbReference>
<dbReference type="InterPro" id="IPR045464">
    <property type="entry name" value="Hrt3/FBXO9_C"/>
</dbReference>
<dbReference type="Pfam" id="PF12937">
    <property type="entry name" value="F-box-like"/>
    <property type="match status" value="1"/>
</dbReference>
<evidence type="ECO:0000256" key="2">
    <source>
        <dbReference type="SAM" id="MobiDB-lite"/>
    </source>
</evidence>
<evidence type="ECO:0000313" key="4">
    <source>
        <dbReference type="EMBL" id="TDL23589.1"/>
    </source>
</evidence>
<dbReference type="Proteomes" id="UP000294933">
    <property type="component" value="Unassembled WGS sequence"/>
</dbReference>
<dbReference type="Gene3D" id="1.20.1280.50">
    <property type="match status" value="1"/>
</dbReference>
<dbReference type="InterPro" id="IPR001810">
    <property type="entry name" value="F-box_dom"/>
</dbReference>
<evidence type="ECO:0000259" key="3">
    <source>
        <dbReference type="PROSITE" id="PS50181"/>
    </source>
</evidence>
<accession>A0A4Y7Q9Q3</accession>
<name>A0A4Y7Q9Q3_9AGAM</name>
<dbReference type="AlphaFoldDB" id="A0A4Y7Q9Q3"/>